<dbReference type="AlphaFoldDB" id="A0A1M6NJA1"/>
<dbReference type="InterPro" id="IPR029060">
    <property type="entry name" value="PIN-like_dom_sf"/>
</dbReference>
<dbReference type="SUPFAM" id="SSF88723">
    <property type="entry name" value="PIN domain-like"/>
    <property type="match status" value="1"/>
</dbReference>
<evidence type="ECO:0000256" key="2">
    <source>
        <dbReference type="ARBA" id="ARBA00022723"/>
    </source>
</evidence>
<protein>
    <submittedName>
        <fullName evidence="6">Predicted nucleic acid-binding protein, contains PIN domain</fullName>
    </submittedName>
</protein>
<evidence type="ECO:0000256" key="1">
    <source>
        <dbReference type="ARBA" id="ARBA00022722"/>
    </source>
</evidence>
<name>A0A1M6NJA1_9ACTN</name>
<keyword evidence="3" id="KW-0378">Hydrolase</keyword>
<evidence type="ECO:0000313" key="7">
    <source>
        <dbReference type="Proteomes" id="UP000184512"/>
    </source>
</evidence>
<dbReference type="GO" id="GO:0004518">
    <property type="term" value="F:nuclease activity"/>
    <property type="evidence" value="ECO:0007669"/>
    <property type="project" value="UniProtKB-KW"/>
</dbReference>
<dbReference type="STRING" id="1123357.SAMN02745244_03652"/>
<dbReference type="GO" id="GO:0046872">
    <property type="term" value="F:metal ion binding"/>
    <property type="evidence" value="ECO:0007669"/>
    <property type="project" value="UniProtKB-KW"/>
</dbReference>
<gene>
    <name evidence="6" type="ORF">SAMN02745244_03652</name>
</gene>
<keyword evidence="4" id="KW-0460">Magnesium</keyword>
<feature type="domain" description="PIN" evidence="5">
    <location>
        <begin position="2"/>
        <end position="117"/>
    </location>
</feature>
<keyword evidence="1" id="KW-0540">Nuclease</keyword>
<organism evidence="6 7">
    <name type="scientific">Tessaracoccus bendigoensis DSM 12906</name>
    <dbReference type="NCBI Taxonomy" id="1123357"/>
    <lineage>
        <taxon>Bacteria</taxon>
        <taxon>Bacillati</taxon>
        <taxon>Actinomycetota</taxon>
        <taxon>Actinomycetes</taxon>
        <taxon>Propionibacteriales</taxon>
        <taxon>Propionibacteriaceae</taxon>
        <taxon>Tessaracoccus</taxon>
    </lineage>
</organism>
<evidence type="ECO:0000259" key="5">
    <source>
        <dbReference type="Pfam" id="PF01850"/>
    </source>
</evidence>
<dbReference type="RefSeq" id="WP_073191382.1">
    <property type="nucleotide sequence ID" value="NZ_FQZG01000117.1"/>
</dbReference>
<evidence type="ECO:0000256" key="4">
    <source>
        <dbReference type="ARBA" id="ARBA00022842"/>
    </source>
</evidence>
<dbReference type="GO" id="GO:0016787">
    <property type="term" value="F:hydrolase activity"/>
    <property type="evidence" value="ECO:0007669"/>
    <property type="project" value="UniProtKB-KW"/>
</dbReference>
<reference evidence="6 7" key="1">
    <citation type="submission" date="2016-11" db="EMBL/GenBank/DDBJ databases">
        <authorList>
            <person name="Jaros S."/>
            <person name="Januszkiewicz K."/>
            <person name="Wedrychowicz H."/>
        </authorList>
    </citation>
    <scope>NUCLEOTIDE SEQUENCE [LARGE SCALE GENOMIC DNA]</scope>
    <source>
        <strain evidence="6 7">DSM 12906</strain>
    </source>
</reference>
<accession>A0A1M6NJA1</accession>
<dbReference type="InterPro" id="IPR002716">
    <property type="entry name" value="PIN_dom"/>
</dbReference>
<sequence>MITLDAGVLIALLDANDAHHETADSLIRAHLADDMFISPLNLAEVLVKAVQQGRDAQLMDDITSLGVRAVSLPDDAPLRLARLRAQLRLKLPDCCVLLADEQTGAPIASFNQRLRSAPTEARRIRADRSHRPCNP</sequence>
<evidence type="ECO:0000256" key="3">
    <source>
        <dbReference type="ARBA" id="ARBA00022801"/>
    </source>
</evidence>
<keyword evidence="7" id="KW-1185">Reference proteome</keyword>
<evidence type="ECO:0000313" key="6">
    <source>
        <dbReference type="EMBL" id="SHJ95777.1"/>
    </source>
</evidence>
<dbReference type="EMBL" id="FQZG01000117">
    <property type="protein sequence ID" value="SHJ95777.1"/>
    <property type="molecule type" value="Genomic_DNA"/>
</dbReference>
<keyword evidence="2" id="KW-0479">Metal-binding</keyword>
<proteinExistence type="predicted"/>
<dbReference type="Proteomes" id="UP000184512">
    <property type="component" value="Unassembled WGS sequence"/>
</dbReference>
<dbReference type="Gene3D" id="3.40.50.1010">
    <property type="entry name" value="5'-nuclease"/>
    <property type="match status" value="1"/>
</dbReference>
<dbReference type="Pfam" id="PF01850">
    <property type="entry name" value="PIN"/>
    <property type="match status" value="1"/>
</dbReference>